<dbReference type="RefSeq" id="WP_175269728.1">
    <property type="nucleotide sequence ID" value="NZ_JABFCR010000029.1"/>
</dbReference>
<evidence type="ECO:0000313" key="1">
    <source>
        <dbReference type="EMBL" id="NNU34043.1"/>
    </source>
</evidence>
<accession>A0ABX1W257</accession>
<dbReference type="InterPro" id="IPR011990">
    <property type="entry name" value="TPR-like_helical_dom_sf"/>
</dbReference>
<evidence type="ECO:0000313" key="2">
    <source>
        <dbReference type="Proteomes" id="UP000566071"/>
    </source>
</evidence>
<proteinExistence type="predicted"/>
<reference evidence="1 2" key="1">
    <citation type="submission" date="2020-05" db="EMBL/GenBank/DDBJ databases">
        <authorList>
            <person name="Khan S.A."/>
            <person name="Jeon C.O."/>
            <person name="Chun B.H."/>
        </authorList>
    </citation>
    <scope>NUCLEOTIDE SEQUENCE [LARGE SCALE GENOMIC DNA]</scope>
    <source>
        <strain evidence="1 2">S1162</strain>
    </source>
</reference>
<sequence>MKKLILFIFILTYGISSYGYTLITDTVVKQPVVTTLSTLDSLKQQLQLATNDTLKSNLYTQIAAEYLKYDNPDSRTKRFYQSQALNYSYLALHSYSNLSDTAGLCTTFNNLAKVYRSQKKYPQAKWFILQSNSLSRAKKDIPNIMASLIVLANIKMEIKDYSLAMRDLNEALKLSIDNHQPKTESKVQESYALLYTHLKNYTKADIASKRHDFIEDSLLKGQEVMIAKAQDSLQVKKKKYIP</sequence>
<comment type="caution">
    <text evidence="1">The sequence shown here is derived from an EMBL/GenBank/DDBJ whole genome shotgun (WGS) entry which is preliminary data.</text>
</comment>
<dbReference type="Proteomes" id="UP000566071">
    <property type="component" value="Unassembled WGS sequence"/>
</dbReference>
<dbReference type="Gene3D" id="1.25.40.10">
    <property type="entry name" value="Tetratricopeptide repeat domain"/>
    <property type="match status" value="1"/>
</dbReference>
<dbReference type="SUPFAM" id="SSF48452">
    <property type="entry name" value="TPR-like"/>
    <property type="match status" value="1"/>
</dbReference>
<organism evidence="1 2">
    <name type="scientific">Mucilaginibacter humi</name>
    <dbReference type="NCBI Taxonomy" id="2732510"/>
    <lineage>
        <taxon>Bacteria</taxon>
        <taxon>Pseudomonadati</taxon>
        <taxon>Bacteroidota</taxon>
        <taxon>Sphingobacteriia</taxon>
        <taxon>Sphingobacteriales</taxon>
        <taxon>Sphingobacteriaceae</taxon>
        <taxon>Mucilaginibacter</taxon>
    </lineage>
</organism>
<dbReference type="EMBL" id="JABFCR010000029">
    <property type="protein sequence ID" value="NNU34043.1"/>
    <property type="molecule type" value="Genomic_DNA"/>
</dbReference>
<keyword evidence="2" id="KW-1185">Reference proteome</keyword>
<gene>
    <name evidence="1" type="ORF">HK413_07550</name>
</gene>
<name>A0ABX1W257_9SPHI</name>
<protein>
    <recommendedName>
        <fullName evidence="3">Tetratricopeptide repeat protein</fullName>
    </recommendedName>
</protein>
<evidence type="ECO:0008006" key="3">
    <source>
        <dbReference type="Google" id="ProtNLM"/>
    </source>
</evidence>